<accession>A0ACB8T6V0</accession>
<name>A0ACB8T6V0_9AGAM</name>
<evidence type="ECO:0000313" key="1">
    <source>
        <dbReference type="EMBL" id="KAI0063851.1"/>
    </source>
</evidence>
<evidence type="ECO:0000313" key="2">
    <source>
        <dbReference type="Proteomes" id="UP000814140"/>
    </source>
</evidence>
<dbReference type="Proteomes" id="UP000814140">
    <property type="component" value="Unassembled WGS sequence"/>
</dbReference>
<organism evidence="1 2">
    <name type="scientific">Artomyces pyxidatus</name>
    <dbReference type="NCBI Taxonomy" id="48021"/>
    <lineage>
        <taxon>Eukaryota</taxon>
        <taxon>Fungi</taxon>
        <taxon>Dikarya</taxon>
        <taxon>Basidiomycota</taxon>
        <taxon>Agaricomycotina</taxon>
        <taxon>Agaricomycetes</taxon>
        <taxon>Russulales</taxon>
        <taxon>Auriscalpiaceae</taxon>
        <taxon>Artomyces</taxon>
    </lineage>
</organism>
<proteinExistence type="predicted"/>
<gene>
    <name evidence="1" type="ORF">BV25DRAFT_367113</name>
</gene>
<reference evidence="1" key="2">
    <citation type="journal article" date="2022" name="New Phytol.">
        <title>Evolutionary transition to the ectomycorrhizal habit in the genomes of a hyperdiverse lineage of mushroom-forming fungi.</title>
        <authorList>
            <person name="Looney B."/>
            <person name="Miyauchi S."/>
            <person name="Morin E."/>
            <person name="Drula E."/>
            <person name="Courty P.E."/>
            <person name="Kohler A."/>
            <person name="Kuo A."/>
            <person name="LaButti K."/>
            <person name="Pangilinan J."/>
            <person name="Lipzen A."/>
            <person name="Riley R."/>
            <person name="Andreopoulos W."/>
            <person name="He G."/>
            <person name="Johnson J."/>
            <person name="Nolan M."/>
            <person name="Tritt A."/>
            <person name="Barry K.W."/>
            <person name="Grigoriev I.V."/>
            <person name="Nagy L.G."/>
            <person name="Hibbett D."/>
            <person name="Henrissat B."/>
            <person name="Matheny P.B."/>
            <person name="Labbe J."/>
            <person name="Martin F.M."/>
        </authorList>
    </citation>
    <scope>NUCLEOTIDE SEQUENCE</scope>
    <source>
        <strain evidence="1">HHB10654</strain>
    </source>
</reference>
<reference evidence="1" key="1">
    <citation type="submission" date="2021-03" db="EMBL/GenBank/DDBJ databases">
        <authorList>
            <consortium name="DOE Joint Genome Institute"/>
            <person name="Ahrendt S."/>
            <person name="Looney B.P."/>
            <person name="Miyauchi S."/>
            <person name="Morin E."/>
            <person name="Drula E."/>
            <person name="Courty P.E."/>
            <person name="Chicoki N."/>
            <person name="Fauchery L."/>
            <person name="Kohler A."/>
            <person name="Kuo A."/>
            <person name="Labutti K."/>
            <person name="Pangilinan J."/>
            <person name="Lipzen A."/>
            <person name="Riley R."/>
            <person name="Andreopoulos W."/>
            <person name="He G."/>
            <person name="Johnson J."/>
            <person name="Barry K.W."/>
            <person name="Grigoriev I.V."/>
            <person name="Nagy L."/>
            <person name="Hibbett D."/>
            <person name="Henrissat B."/>
            <person name="Matheny P.B."/>
            <person name="Labbe J."/>
            <person name="Martin F."/>
        </authorList>
    </citation>
    <scope>NUCLEOTIDE SEQUENCE</scope>
    <source>
        <strain evidence="1">HHB10654</strain>
    </source>
</reference>
<dbReference type="EMBL" id="MU277201">
    <property type="protein sequence ID" value="KAI0063851.1"/>
    <property type="molecule type" value="Genomic_DNA"/>
</dbReference>
<protein>
    <submittedName>
        <fullName evidence="1">Uncharacterized protein</fullName>
    </submittedName>
</protein>
<comment type="caution">
    <text evidence="1">The sequence shown here is derived from an EMBL/GenBank/DDBJ whole genome shotgun (WGS) entry which is preliminary data.</text>
</comment>
<sequence>MELDRLSLYALFTTGGCLFLSIRQPIYITDDAVATHGSQPRVRFVPSGERRSIGGLFTCCQHIQLSSCVAWWLATDTGACQLLRRGESPPR</sequence>
<keyword evidence="2" id="KW-1185">Reference proteome</keyword>